<dbReference type="AlphaFoldDB" id="A0A160VRI3"/>
<reference evidence="3" key="2">
    <citation type="submission" date="2016-01" db="EMBL/GenBank/DDBJ databases">
        <authorList>
            <person name="Oliw E.H."/>
        </authorList>
    </citation>
    <scope>NUCLEOTIDE SEQUENCE</scope>
    <source>
        <strain evidence="3">1</strain>
    </source>
</reference>
<feature type="transmembrane region" description="Helical" evidence="1">
    <location>
        <begin position="30"/>
        <end position="51"/>
    </location>
</feature>
<evidence type="ECO:0000313" key="5">
    <source>
        <dbReference type="Proteomes" id="UP000250189"/>
    </source>
</evidence>
<accession>A0A160VRI3</accession>
<evidence type="ECO:0000313" key="3">
    <source>
        <dbReference type="EMBL" id="CUX77593.1"/>
    </source>
</evidence>
<feature type="transmembrane region" description="Helical" evidence="1">
    <location>
        <begin position="63"/>
        <end position="83"/>
    </location>
</feature>
<gene>
    <name evidence="2" type="ORF">A3L04_05165</name>
    <name evidence="3" type="ORF">CHITON_0814</name>
</gene>
<feature type="transmembrane region" description="Helical" evidence="1">
    <location>
        <begin position="185"/>
        <end position="206"/>
    </location>
</feature>
<evidence type="ECO:0000313" key="2">
    <source>
        <dbReference type="EMBL" id="ASJ16505.1"/>
    </source>
</evidence>
<dbReference type="EMBL" id="CP015193">
    <property type="protein sequence ID" value="ASJ16505.1"/>
    <property type="molecule type" value="Genomic_DNA"/>
</dbReference>
<name>A0A160VRI3_9EURY</name>
<reference evidence="2 5" key="3">
    <citation type="submission" date="2016-04" db="EMBL/GenBank/DDBJ databases">
        <title>Complete genome sequence of Thermococcus chitonophagus type strain GC74.</title>
        <authorList>
            <person name="Oger P.M."/>
        </authorList>
    </citation>
    <scope>NUCLEOTIDE SEQUENCE [LARGE SCALE GENOMIC DNA]</scope>
    <source>
        <strain evidence="2 5">GC74</strain>
    </source>
</reference>
<dbReference type="OrthoDB" id="102660at2157"/>
<feature type="transmembrane region" description="Helical" evidence="1">
    <location>
        <begin position="89"/>
        <end position="108"/>
    </location>
</feature>
<sequence>MKTEDRTLFIIGVIAIGILTLIFLDMLPVYFRTSFIIGITLIGLLVVNGILSLGLKFGYRNLLIINGGMSVLVLVFMPSFRGINIGGLIISWKFLAFLYLLITLVGIWSKKEEETEKLKYIAYPLLILLLILGVILAYGGLKFQVPPDAIRGIAAKTKIKTWRAMGILFGLLNCGAIYSIYRGRYIAYILFISFILPPLLTVPLAIREITFGTLAQVLFLVQVYLSGVMISWYMGLRKL</sequence>
<protein>
    <submittedName>
        <fullName evidence="3">Uncharacterized protein</fullName>
    </submittedName>
</protein>
<evidence type="ECO:0000313" key="4">
    <source>
        <dbReference type="Proteomes" id="UP000093069"/>
    </source>
</evidence>
<dbReference type="KEGG" id="tch:CHITON_0814"/>
<keyword evidence="1" id="KW-1133">Transmembrane helix</keyword>
<dbReference type="STRING" id="54262.CHITON_0814"/>
<dbReference type="Proteomes" id="UP000093069">
    <property type="component" value="Chromosome I"/>
</dbReference>
<organism evidence="3 4">
    <name type="scientific">Thermococcus chitonophagus</name>
    <dbReference type="NCBI Taxonomy" id="54262"/>
    <lineage>
        <taxon>Archaea</taxon>
        <taxon>Methanobacteriati</taxon>
        <taxon>Methanobacteriota</taxon>
        <taxon>Thermococci</taxon>
        <taxon>Thermococcales</taxon>
        <taxon>Thermococcaceae</taxon>
        <taxon>Thermococcus</taxon>
    </lineage>
</organism>
<feature type="transmembrane region" description="Helical" evidence="1">
    <location>
        <begin position="212"/>
        <end position="234"/>
    </location>
</feature>
<keyword evidence="1" id="KW-0812">Transmembrane</keyword>
<keyword evidence="1" id="KW-0472">Membrane</keyword>
<dbReference type="GeneID" id="33321943"/>
<keyword evidence="5" id="KW-1185">Reference proteome</keyword>
<dbReference type="EMBL" id="LN999010">
    <property type="protein sequence ID" value="CUX77593.1"/>
    <property type="molecule type" value="Genomic_DNA"/>
</dbReference>
<feature type="transmembrane region" description="Helical" evidence="1">
    <location>
        <begin position="161"/>
        <end position="178"/>
    </location>
</feature>
<feature type="transmembrane region" description="Helical" evidence="1">
    <location>
        <begin position="7"/>
        <end position="24"/>
    </location>
</feature>
<reference evidence="4" key="1">
    <citation type="submission" date="2016-01" db="EMBL/GenBank/DDBJ databases">
        <authorList>
            <person name="Vorgias C.E."/>
        </authorList>
    </citation>
    <scope>NUCLEOTIDE SEQUENCE [LARGE SCALE GENOMIC DNA]</scope>
</reference>
<dbReference type="RefSeq" id="WP_068577010.1">
    <property type="nucleotide sequence ID" value="NZ_CP015193.1"/>
</dbReference>
<dbReference type="Proteomes" id="UP000250189">
    <property type="component" value="Chromosome"/>
</dbReference>
<proteinExistence type="predicted"/>
<evidence type="ECO:0000256" key="1">
    <source>
        <dbReference type="SAM" id="Phobius"/>
    </source>
</evidence>
<feature type="transmembrane region" description="Helical" evidence="1">
    <location>
        <begin position="120"/>
        <end position="141"/>
    </location>
</feature>